<dbReference type="CDD" id="cd16894">
    <property type="entry name" value="MltD-like"/>
    <property type="match status" value="1"/>
</dbReference>
<organism evidence="3 4">
    <name type="scientific">Brachyspira aalborgi</name>
    <dbReference type="NCBI Taxonomy" id="29522"/>
    <lineage>
        <taxon>Bacteria</taxon>
        <taxon>Pseudomonadati</taxon>
        <taxon>Spirochaetota</taxon>
        <taxon>Spirochaetia</taxon>
        <taxon>Brachyspirales</taxon>
        <taxon>Brachyspiraceae</taxon>
        <taxon>Brachyspira</taxon>
    </lineage>
</organism>
<name>A0A5C8CIL7_9SPIR</name>
<dbReference type="AlphaFoldDB" id="A0A5C8CIL7"/>
<dbReference type="Gene3D" id="1.10.530.10">
    <property type="match status" value="1"/>
</dbReference>
<dbReference type="CDD" id="cd00118">
    <property type="entry name" value="LysM"/>
    <property type="match status" value="2"/>
</dbReference>
<dbReference type="GO" id="GO:0016020">
    <property type="term" value="C:membrane"/>
    <property type="evidence" value="ECO:0007669"/>
    <property type="project" value="InterPro"/>
</dbReference>
<feature type="domain" description="LysM" evidence="2">
    <location>
        <begin position="398"/>
        <end position="441"/>
    </location>
</feature>
<dbReference type="InterPro" id="IPR023346">
    <property type="entry name" value="Lysozyme-like_dom_sf"/>
</dbReference>
<dbReference type="GO" id="GO:0008933">
    <property type="term" value="F:peptidoglycan lytic transglycosylase activity"/>
    <property type="evidence" value="ECO:0007669"/>
    <property type="project" value="InterPro"/>
</dbReference>
<dbReference type="Gene3D" id="3.10.350.10">
    <property type="entry name" value="LysM domain"/>
    <property type="match status" value="2"/>
</dbReference>
<dbReference type="PANTHER" id="PTHR37423:SF2">
    <property type="entry name" value="MEMBRANE-BOUND LYTIC MUREIN TRANSGLYCOSYLASE C"/>
    <property type="match status" value="1"/>
</dbReference>
<dbReference type="PANTHER" id="PTHR37423">
    <property type="entry name" value="SOLUBLE LYTIC MUREIN TRANSGLYCOSYLASE-RELATED"/>
    <property type="match status" value="1"/>
</dbReference>
<dbReference type="Pfam" id="PF01476">
    <property type="entry name" value="LysM"/>
    <property type="match status" value="2"/>
</dbReference>
<dbReference type="RefSeq" id="WP_147758387.1">
    <property type="nucleotide sequence ID" value="NZ_SAXT01000004.1"/>
</dbReference>
<dbReference type="SUPFAM" id="SSF54106">
    <property type="entry name" value="LysM domain"/>
    <property type="match status" value="2"/>
</dbReference>
<dbReference type="InterPro" id="IPR000189">
    <property type="entry name" value="Transglyc_AS"/>
</dbReference>
<evidence type="ECO:0000256" key="1">
    <source>
        <dbReference type="ARBA" id="ARBA00007734"/>
    </source>
</evidence>
<comment type="caution">
    <text evidence="3">The sequence shown here is derived from an EMBL/GenBank/DDBJ whole genome shotgun (WGS) entry which is preliminary data.</text>
</comment>
<dbReference type="SUPFAM" id="SSF53955">
    <property type="entry name" value="Lysozyme-like"/>
    <property type="match status" value="1"/>
</dbReference>
<feature type="domain" description="LysM" evidence="2">
    <location>
        <begin position="311"/>
        <end position="354"/>
    </location>
</feature>
<dbReference type="PROSITE" id="PS00922">
    <property type="entry name" value="TRANSGLYCOSYLASE"/>
    <property type="match status" value="1"/>
</dbReference>
<dbReference type="Proteomes" id="UP000325116">
    <property type="component" value="Unassembled WGS sequence"/>
</dbReference>
<gene>
    <name evidence="3" type="ORF">EPJ80_06190</name>
</gene>
<evidence type="ECO:0000313" key="3">
    <source>
        <dbReference type="EMBL" id="TXJ12463.1"/>
    </source>
</evidence>
<evidence type="ECO:0000313" key="4">
    <source>
        <dbReference type="Proteomes" id="UP000325116"/>
    </source>
</evidence>
<protein>
    <submittedName>
        <fullName evidence="3">LysM peptidoglycan-binding domain-containing protein</fullName>
    </submittedName>
</protein>
<comment type="similarity">
    <text evidence="1">Belongs to the transglycosylase Slt family.</text>
</comment>
<dbReference type="GO" id="GO:0000270">
    <property type="term" value="P:peptidoglycan metabolic process"/>
    <property type="evidence" value="ECO:0007669"/>
    <property type="project" value="InterPro"/>
</dbReference>
<evidence type="ECO:0000259" key="2">
    <source>
        <dbReference type="PROSITE" id="PS51782"/>
    </source>
</evidence>
<dbReference type="EMBL" id="SAXT01000004">
    <property type="protein sequence ID" value="TXJ12463.1"/>
    <property type="molecule type" value="Genomic_DNA"/>
</dbReference>
<dbReference type="Pfam" id="PF01464">
    <property type="entry name" value="SLT"/>
    <property type="match status" value="1"/>
</dbReference>
<proteinExistence type="inferred from homology"/>
<dbReference type="InterPro" id="IPR036779">
    <property type="entry name" value="LysM_dom_sf"/>
</dbReference>
<dbReference type="SMART" id="SM00257">
    <property type="entry name" value="LysM"/>
    <property type="match status" value="2"/>
</dbReference>
<dbReference type="InterPro" id="IPR008258">
    <property type="entry name" value="Transglycosylase_SLT_dom_1"/>
</dbReference>
<reference evidence="3 4" key="1">
    <citation type="journal article" date="1992" name="Lakartidningen">
        <title>[Penicillin V and not amoxicillin is the first choice preparation in acute otitis].</title>
        <authorList>
            <person name="Kamme C."/>
            <person name="Lundgren K."/>
            <person name="Prellner K."/>
        </authorList>
    </citation>
    <scope>NUCLEOTIDE SEQUENCE [LARGE SCALE GENOMIC DNA]</scope>
    <source>
        <strain evidence="3 4">W1</strain>
    </source>
</reference>
<dbReference type="PROSITE" id="PS51782">
    <property type="entry name" value="LYSM"/>
    <property type="match status" value="2"/>
</dbReference>
<dbReference type="InterPro" id="IPR018392">
    <property type="entry name" value="LysM"/>
</dbReference>
<accession>A0A5C8CIL7</accession>
<sequence>MLFVNSCDTFDMHVRKGLEGVNLYELTVYGEALGKDVKVVELAGFDVNNFRNERVSYYINMYQGNWKPHMQRIIDRAQIYLPYIKQVFKEKNVPEDLIYLPIIESSFNPQAISHAGAAGLWQFMPMTGAIYNLKVNYWADDRFDPERSTKAAAEHLIRLDKNFKSWVIALAAYNAGGGRISRAIKKAKSNNFDDLVKADVLPKETREYIPKYVAAVIIAKNPERFGFKINKPNVIFPQGDLVYIDDAADLSIIAEMIEVDTADLKALNPHLARNVTPPSMIRYPLRIPEGKEKKFYDTFGSIPAEERITFRKHEVKMNETLSHLSRFYNVPIQAIVEINKLKSKNINIGQQVMIPIQGLDNAKQVDIAQYEEERERLRDGRFVYFESLPPPDYEYKDIMYHIREGDTLWIIARKFKIDISEIKAWNKLKNNVLSVGSEIFLRIPVNRD</sequence>